<sequence length="265" mass="29776">MSDDPGAPETVYARIDGPKAGADRRAEEIELILSTLDEAATSAEMITSTIDTDLWVRTLAPSNNPAGGFTAEAAQSQSNMDAVKGENERLCAFLETVLWKERFFGARLFRDLEIGRLRVCRVEHERIGSDLMSADAETEMEAFYALQDTIDATARYLGHLRERMRNELRWVGRSGELLAVAEESSEKLFGERMRRVGNKALKTQMKAARTSRGQAHPDFFFFFFTRIRQRMETHYYACRKAANTDDFQAGAVFVVSSSDGMSSEV</sequence>
<proteinExistence type="predicted"/>
<comment type="caution">
    <text evidence="1">The sequence shown here is derived from an EMBL/GenBank/DDBJ whole genome shotgun (WGS) entry which is preliminary data.</text>
</comment>
<name>A0A9P4LZG9_9PEZI</name>
<reference evidence="1" key="1">
    <citation type="journal article" date="2020" name="Stud. Mycol.">
        <title>101 Dothideomycetes genomes: a test case for predicting lifestyles and emergence of pathogens.</title>
        <authorList>
            <person name="Haridas S."/>
            <person name="Albert R."/>
            <person name="Binder M."/>
            <person name="Bloem J."/>
            <person name="Labutti K."/>
            <person name="Salamov A."/>
            <person name="Andreopoulos B."/>
            <person name="Baker S."/>
            <person name="Barry K."/>
            <person name="Bills G."/>
            <person name="Bluhm B."/>
            <person name="Cannon C."/>
            <person name="Castanera R."/>
            <person name="Culley D."/>
            <person name="Daum C."/>
            <person name="Ezra D."/>
            <person name="Gonzalez J."/>
            <person name="Henrissat B."/>
            <person name="Kuo A."/>
            <person name="Liang C."/>
            <person name="Lipzen A."/>
            <person name="Lutzoni F."/>
            <person name="Magnuson J."/>
            <person name="Mondo S."/>
            <person name="Nolan M."/>
            <person name="Ohm R."/>
            <person name="Pangilinan J."/>
            <person name="Park H.-J."/>
            <person name="Ramirez L."/>
            <person name="Alfaro M."/>
            <person name="Sun H."/>
            <person name="Tritt A."/>
            <person name="Yoshinaga Y."/>
            <person name="Zwiers L.-H."/>
            <person name="Turgeon B."/>
            <person name="Goodwin S."/>
            <person name="Spatafora J."/>
            <person name="Crous P."/>
            <person name="Grigoriev I."/>
        </authorList>
    </citation>
    <scope>NUCLEOTIDE SEQUENCE</scope>
    <source>
        <strain evidence="1">CBS 121410</strain>
    </source>
</reference>
<gene>
    <name evidence="1" type="ORF">K490DRAFT_52616</name>
</gene>
<evidence type="ECO:0000313" key="1">
    <source>
        <dbReference type="EMBL" id="KAF2091393.1"/>
    </source>
</evidence>
<accession>A0A9P4LZG9</accession>
<dbReference type="EMBL" id="ML978711">
    <property type="protein sequence ID" value="KAF2091393.1"/>
    <property type="molecule type" value="Genomic_DNA"/>
</dbReference>
<keyword evidence="2" id="KW-1185">Reference proteome</keyword>
<dbReference type="AlphaFoldDB" id="A0A9P4LZG9"/>
<evidence type="ECO:0000313" key="2">
    <source>
        <dbReference type="Proteomes" id="UP000799776"/>
    </source>
</evidence>
<organism evidence="1 2">
    <name type="scientific">Saccharata proteae CBS 121410</name>
    <dbReference type="NCBI Taxonomy" id="1314787"/>
    <lineage>
        <taxon>Eukaryota</taxon>
        <taxon>Fungi</taxon>
        <taxon>Dikarya</taxon>
        <taxon>Ascomycota</taxon>
        <taxon>Pezizomycotina</taxon>
        <taxon>Dothideomycetes</taxon>
        <taxon>Dothideomycetes incertae sedis</taxon>
        <taxon>Botryosphaeriales</taxon>
        <taxon>Saccharataceae</taxon>
        <taxon>Saccharata</taxon>
    </lineage>
</organism>
<protein>
    <submittedName>
        <fullName evidence="1">Uncharacterized protein</fullName>
    </submittedName>
</protein>
<dbReference type="Proteomes" id="UP000799776">
    <property type="component" value="Unassembled WGS sequence"/>
</dbReference>